<keyword evidence="2" id="KW-1185">Reference proteome</keyword>
<dbReference type="EMBL" id="CP078145">
    <property type="protein sequence ID" value="QXN91936.1"/>
    <property type="molecule type" value="Genomic_DNA"/>
</dbReference>
<dbReference type="RefSeq" id="WP_218472785.1">
    <property type="nucleotide sequence ID" value="NZ_BAABJN010000009.1"/>
</dbReference>
<evidence type="ECO:0000313" key="1">
    <source>
        <dbReference type="EMBL" id="QXN91936.1"/>
    </source>
</evidence>
<gene>
    <name evidence="1" type="ORF">KV110_01725</name>
</gene>
<dbReference type="Proteomes" id="UP000694257">
    <property type="component" value="Chromosome"/>
</dbReference>
<accession>A0ABX8RWN1</accession>
<protein>
    <recommendedName>
        <fullName evidence="3">DUF3558 domain-containing protein</fullName>
    </recommendedName>
</protein>
<reference evidence="1 2" key="1">
    <citation type="submission" date="2021-07" db="EMBL/GenBank/DDBJ databases">
        <title>Whole Genome Sequence of Nocardia Iowensis.</title>
        <authorList>
            <person name="Lamm A."/>
            <person name="Collins-Fairclough A.M."/>
            <person name="Bunk B."/>
            <person name="Sproer C."/>
        </authorList>
    </citation>
    <scope>NUCLEOTIDE SEQUENCE [LARGE SCALE GENOMIC DNA]</scope>
    <source>
        <strain evidence="1 2">NRRL 5646</strain>
    </source>
</reference>
<evidence type="ECO:0008006" key="3">
    <source>
        <dbReference type="Google" id="ProtNLM"/>
    </source>
</evidence>
<name>A0ABX8RWN1_NOCIO</name>
<evidence type="ECO:0000313" key="2">
    <source>
        <dbReference type="Proteomes" id="UP000694257"/>
    </source>
</evidence>
<sequence length="425" mass="45597">MQRWDTKPDKRFRWTFARHTAAHNVFLCLWVRRTSASADCGGLAMPPPRFRHHQAGVIGRGTESGEYDEVPVVSADVRKVFAAAAVLFSVVVATTSCSSTQAKPTPTSPPDRPAYPGLLSAQDQQTIAYRDTLRPLDPCGYLDDAAVHRIGTPAYIGALFDFNACSASFKSPDGDLLGSIQVSMFRAVPGSGTQPEVGEIEVSAGPSEGSCAANVPIDDRVSIMVLAAGKFDSCAVVRDVGRAAVTHRLERPLRATSQRAHMNSRLATLDPCAVLGKIGQGHHPALVANDASRLALRPHGADYDNSANPWECAFLLDRGADSTFQDIRYKFANDSLKADAGSDQKELRIGGLRALENPKPETSSVGSCLIEVSTSPQPAEPGPDRYNPISDAWSSEIISIEAANGCDAARASAEELIRLYNQLPR</sequence>
<organism evidence="1 2">
    <name type="scientific">Nocardia iowensis</name>
    <dbReference type="NCBI Taxonomy" id="204891"/>
    <lineage>
        <taxon>Bacteria</taxon>
        <taxon>Bacillati</taxon>
        <taxon>Actinomycetota</taxon>
        <taxon>Actinomycetes</taxon>
        <taxon>Mycobacteriales</taxon>
        <taxon>Nocardiaceae</taxon>
        <taxon>Nocardia</taxon>
    </lineage>
</organism>
<proteinExistence type="predicted"/>